<name>A0A168SU82_ABSGL</name>
<evidence type="ECO:0000256" key="3">
    <source>
        <dbReference type="ARBA" id="ARBA00023163"/>
    </source>
</evidence>
<dbReference type="Proteomes" id="UP000078561">
    <property type="component" value="Unassembled WGS sequence"/>
</dbReference>
<keyword evidence="3" id="KW-0804">Transcription</keyword>
<organism evidence="6">
    <name type="scientific">Absidia glauca</name>
    <name type="common">Pin mould</name>
    <dbReference type="NCBI Taxonomy" id="4829"/>
    <lineage>
        <taxon>Eukaryota</taxon>
        <taxon>Fungi</taxon>
        <taxon>Fungi incertae sedis</taxon>
        <taxon>Mucoromycota</taxon>
        <taxon>Mucoromycotina</taxon>
        <taxon>Mucoromycetes</taxon>
        <taxon>Mucorales</taxon>
        <taxon>Cunninghamellaceae</taxon>
        <taxon>Absidia</taxon>
    </lineage>
</organism>
<reference evidence="6" key="1">
    <citation type="submission" date="2016-04" db="EMBL/GenBank/DDBJ databases">
        <authorList>
            <person name="Evans L.H."/>
            <person name="Alamgir A."/>
            <person name="Owens N."/>
            <person name="Weber N.D."/>
            <person name="Virtaneva K."/>
            <person name="Barbian K."/>
            <person name="Babar A."/>
            <person name="Rosenke K."/>
        </authorList>
    </citation>
    <scope>NUCLEOTIDE SEQUENCE [LARGE SCALE GENOMIC DNA]</scope>
    <source>
        <strain evidence="6">CBS 101.48</strain>
    </source>
</reference>
<dbReference type="EMBL" id="LT554937">
    <property type="protein sequence ID" value="SAM08945.1"/>
    <property type="molecule type" value="Genomic_DNA"/>
</dbReference>
<dbReference type="Gene3D" id="3.30.160.60">
    <property type="entry name" value="Classic Zinc Finger"/>
    <property type="match status" value="1"/>
</dbReference>
<dbReference type="SMART" id="SM00338">
    <property type="entry name" value="BRLZ"/>
    <property type="match status" value="1"/>
</dbReference>
<keyword evidence="2" id="KW-0238">DNA-binding</keyword>
<sequence>MNNAYPTADPAALATYLFGDPLPTTTTTTPWWKDEVDLLTLLPDFISTTPLPTTTVNTYDPFSPPLTPKARPYRAIAPAQPRSAPPSTPPPPSSRKRKAAQEDQDLALKRQKNTVAARRSRMKKLAKMETLHSRVATLESENGDLSTRLAVLTAEKEGLQTKEQGLVDRIHALEAQLAQALQIIGTTR</sequence>
<evidence type="ECO:0000313" key="7">
    <source>
        <dbReference type="Proteomes" id="UP000078561"/>
    </source>
</evidence>
<feature type="domain" description="BZIP" evidence="5">
    <location>
        <begin position="103"/>
        <end position="166"/>
    </location>
</feature>
<evidence type="ECO:0000259" key="5">
    <source>
        <dbReference type="PROSITE" id="PS50217"/>
    </source>
</evidence>
<dbReference type="GO" id="GO:0000978">
    <property type="term" value="F:RNA polymerase II cis-regulatory region sequence-specific DNA binding"/>
    <property type="evidence" value="ECO:0007669"/>
    <property type="project" value="TreeGrafter"/>
</dbReference>
<dbReference type="PANTHER" id="PTHR11462">
    <property type="entry name" value="JUN TRANSCRIPTION FACTOR-RELATED"/>
    <property type="match status" value="1"/>
</dbReference>
<dbReference type="PROSITE" id="PS00036">
    <property type="entry name" value="BZIP_BASIC"/>
    <property type="match status" value="1"/>
</dbReference>
<dbReference type="OMA" id="MNNAYPT"/>
<dbReference type="AlphaFoldDB" id="A0A168SU82"/>
<feature type="compositionally biased region" description="Pro residues" evidence="4">
    <location>
        <begin position="83"/>
        <end position="93"/>
    </location>
</feature>
<dbReference type="SUPFAM" id="SSF57959">
    <property type="entry name" value="Leucine zipper domain"/>
    <property type="match status" value="1"/>
</dbReference>
<dbReference type="CDD" id="cd12193">
    <property type="entry name" value="bZIP_GCN4"/>
    <property type="match status" value="1"/>
</dbReference>
<dbReference type="Pfam" id="PF00170">
    <property type="entry name" value="bZIP_1"/>
    <property type="match status" value="1"/>
</dbReference>
<dbReference type="GO" id="GO:0005667">
    <property type="term" value="C:transcription regulator complex"/>
    <property type="evidence" value="ECO:0007669"/>
    <property type="project" value="TreeGrafter"/>
</dbReference>
<keyword evidence="7" id="KW-1185">Reference proteome</keyword>
<dbReference type="GO" id="GO:0001080">
    <property type="term" value="P:nitrogen catabolite activation of transcription from RNA polymerase II promoter"/>
    <property type="evidence" value="ECO:0007669"/>
    <property type="project" value="TreeGrafter"/>
</dbReference>
<accession>A0A168SU82</accession>
<proteinExistence type="predicted"/>
<dbReference type="GO" id="GO:1903833">
    <property type="term" value="P:positive regulation of cellular response to amino acid starvation"/>
    <property type="evidence" value="ECO:0007669"/>
    <property type="project" value="TreeGrafter"/>
</dbReference>
<feature type="region of interest" description="Disordered" evidence="4">
    <location>
        <begin position="52"/>
        <end position="71"/>
    </location>
</feature>
<dbReference type="PROSITE" id="PS50217">
    <property type="entry name" value="BZIP"/>
    <property type="match status" value="1"/>
</dbReference>
<evidence type="ECO:0000313" key="6">
    <source>
        <dbReference type="EMBL" id="SAM08945.1"/>
    </source>
</evidence>
<dbReference type="InterPro" id="IPR050946">
    <property type="entry name" value="AP-1_TF_bZIP"/>
</dbReference>
<gene>
    <name evidence="6" type="primary">ABSGL_14611.1 scaffold 14663</name>
</gene>
<dbReference type="InterPro" id="IPR004827">
    <property type="entry name" value="bZIP"/>
</dbReference>
<dbReference type="GO" id="GO:0000981">
    <property type="term" value="F:DNA-binding transcription factor activity, RNA polymerase II-specific"/>
    <property type="evidence" value="ECO:0007669"/>
    <property type="project" value="TreeGrafter"/>
</dbReference>
<keyword evidence="1" id="KW-0805">Transcription regulation</keyword>
<evidence type="ECO:0000256" key="4">
    <source>
        <dbReference type="SAM" id="MobiDB-lite"/>
    </source>
</evidence>
<dbReference type="InterPro" id="IPR046347">
    <property type="entry name" value="bZIP_sf"/>
</dbReference>
<dbReference type="OrthoDB" id="2257100at2759"/>
<dbReference type="STRING" id="4829.A0A168SU82"/>
<evidence type="ECO:0000256" key="2">
    <source>
        <dbReference type="ARBA" id="ARBA00023125"/>
    </source>
</evidence>
<dbReference type="InParanoid" id="A0A168SU82"/>
<evidence type="ECO:0000256" key="1">
    <source>
        <dbReference type="ARBA" id="ARBA00023015"/>
    </source>
</evidence>
<dbReference type="PANTHER" id="PTHR11462:SF35">
    <property type="entry name" value="TRANSCRIPTION FACTOR JRA"/>
    <property type="match status" value="1"/>
</dbReference>
<protein>
    <recommendedName>
        <fullName evidence="5">BZIP domain-containing protein</fullName>
    </recommendedName>
</protein>
<feature type="region of interest" description="Disordered" evidence="4">
    <location>
        <begin position="78"/>
        <end position="117"/>
    </location>
</feature>